<sequence>MWVQYLLVSISAISIAAINIPLQTLQNAHTITKTLPTFPEQSLPIYYESDETSGESYLVPQEPHTPEEVIRGIVPTPATYLLPPSPDKQNEYFVKPTEPGEQTEWYPIAESPAIQQEIIQQEVRLDPSDANSNLRTGKVLRRGQVITVPSRNLLPPMENAHNDFVVLSPSAELELPSEEIDHTLNQNANIELPILRLPSEKPYPVHFRVNPQSPVPYIKPPGNVPQEFKFPTRLYPKKYVNEFKPIPIPVSQYVEDSENDLPTAKTEPQDTPLQSESSTHLKGKKNLYEKSQRKRKPQENTAKPLAANGATYDEVSPAEQDTSESIHRHPGNQIHSNPSRKESFKYKPEHKSKGERTEFRMHGMKGPNSYQFGYDTGKGKNRQFRYEERDNDGHVRGHYGYVDKFGKLRVVNYDADPEHGFRAEAPVVKE</sequence>
<protein>
    <submittedName>
        <fullName evidence="5">Jg23862 protein</fullName>
    </submittedName>
</protein>
<dbReference type="GO" id="GO:0008010">
    <property type="term" value="F:structural constituent of chitin-based larval cuticle"/>
    <property type="evidence" value="ECO:0007669"/>
    <property type="project" value="TreeGrafter"/>
</dbReference>
<gene>
    <name evidence="5" type="primary">jg23862</name>
    <name evidence="5" type="ORF">PAEG_LOCUS16137</name>
</gene>
<evidence type="ECO:0000256" key="3">
    <source>
        <dbReference type="SAM" id="MobiDB-lite"/>
    </source>
</evidence>
<feature type="signal peptide" evidence="4">
    <location>
        <begin position="1"/>
        <end position="17"/>
    </location>
</feature>
<evidence type="ECO:0000256" key="2">
    <source>
        <dbReference type="PROSITE-ProRule" id="PRU00497"/>
    </source>
</evidence>
<dbReference type="Pfam" id="PF00379">
    <property type="entry name" value="Chitin_bind_4"/>
    <property type="match status" value="1"/>
</dbReference>
<accession>A0A8S4RRF8</accession>
<evidence type="ECO:0000313" key="6">
    <source>
        <dbReference type="Proteomes" id="UP000838756"/>
    </source>
</evidence>
<dbReference type="InterPro" id="IPR000618">
    <property type="entry name" value="Insect_cuticle"/>
</dbReference>
<keyword evidence="1 4" id="KW-0732">Signal</keyword>
<dbReference type="PANTHER" id="PTHR10380:SF240">
    <property type="match status" value="1"/>
</dbReference>
<keyword evidence="6" id="KW-1185">Reference proteome</keyword>
<dbReference type="GO" id="GO:0062129">
    <property type="term" value="C:chitin-based extracellular matrix"/>
    <property type="evidence" value="ECO:0007669"/>
    <property type="project" value="TreeGrafter"/>
</dbReference>
<dbReference type="InterPro" id="IPR050468">
    <property type="entry name" value="Cuticle_Struct_Prot"/>
</dbReference>
<reference evidence="5" key="1">
    <citation type="submission" date="2022-03" db="EMBL/GenBank/DDBJ databases">
        <authorList>
            <person name="Lindestad O."/>
        </authorList>
    </citation>
    <scope>NUCLEOTIDE SEQUENCE</scope>
</reference>
<dbReference type="PROSITE" id="PS51155">
    <property type="entry name" value="CHIT_BIND_RR_2"/>
    <property type="match status" value="1"/>
</dbReference>
<evidence type="ECO:0000256" key="4">
    <source>
        <dbReference type="SAM" id="SignalP"/>
    </source>
</evidence>
<dbReference type="EMBL" id="CAKXAJ010025435">
    <property type="protein sequence ID" value="CAH2239431.1"/>
    <property type="molecule type" value="Genomic_DNA"/>
</dbReference>
<evidence type="ECO:0000256" key="1">
    <source>
        <dbReference type="ARBA" id="ARBA00022729"/>
    </source>
</evidence>
<feature type="compositionally biased region" description="Polar residues" evidence="3">
    <location>
        <begin position="269"/>
        <end position="280"/>
    </location>
</feature>
<organism evidence="5 6">
    <name type="scientific">Pararge aegeria aegeria</name>
    <dbReference type="NCBI Taxonomy" id="348720"/>
    <lineage>
        <taxon>Eukaryota</taxon>
        <taxon>Metazoa</taxon>
        <taxon>Ecdysozoa</taxon>
        <taxon>Arthropoda</taxon>
        <taxon>Hexapoda</taxon>
        <taxon>Insecta</taxon>
        <taxon>Pterygota</taxon>
        <taxon>Neoptera</taxon>
        <taxon>Endopterygota</taxon>
        <taxon>Lepidoptera</taxon>
        <taxon>Glossata</taxon>
        <taxon>Ditrysia</taxon>
        <taxon>Papilionoidea</taxon>
        <taxon>Nymphalidae</taxon>
        <taxon>Satyrinae</taxon>
        <taxon>Satyrini</taxon>
        <taxon>Parargina</taxon>
        <taxon>Pararge</taxon>
    </lineage>
</organism>
<proteinExistence type="predicted"/>
<evidence type="ECO:0000313" key="5">
    <source>
        <dbReference type="EMBL" id="CAH2239431.1"/>
    </source>
</evidence>
<feature type="compositionally biased region" description="Basic and acidic residues" evidence="3">
    <location>
        <begin position="339"/>
        <end position="355"/>
    </location>
</feature>
<name>A0A8S4RRF8_9NEOP</name>
<dbReference type="PANTHER" id="PTHR10380">
    <property type="entry name" value="CUTICLE PROTEIN"/>
    <property type="match status" value="1"/>
</dbReference>
<dbReference type="OrthoDB" id="6436078at2759"/>
<dbReference type="AlphaFoldDB" id="A0A8S4RRF8"/>
<feature type="region of interest" description="Disordered" evidence="3">
    <location>
        <begin position="256"/>
        <end position="355"/>
    </location>
</feature>
<keyword evidence="2" id="KW-0193">Cuticle</keyword>
<feature type="chain" id="PRO_5035793712" evidence="4">
    <location>
        <begin position="18"/>
        <end position="430"/>
    </location>
</feature>
<dbReference type="Proteomes" id="UP000838756">
    <property type="component" value="Unassembled WGS sequence"/>
</dbReference>
<comment type="caution">
    <text evidence="5">The sequence shown here is derived from an EMBL/GenBank/DDBJ whole genome shotgun (WGS) entry which is preliminary data.</text>
</comment>